<protein>
    <submittedName>
        <fullName evidence="1">Phage tail tube protein</fullName>
    </submittedName>
</protein>
<proteinExistence type="predicted"/>
<comment type="caution">
    <text evidence="1">The sequence shown here is derived from an EMBL/GenBank/DDBJ whole genome shotgun (WGS) entry which is preliminary data.</text>
</comment>
<sequence>MTGAGTTSVCWTREPSFLTAPSTPTYVHAGRNASVNEIELSNALERSRLPDDNEAVESIAQNLEGALALEYDLVHPWMLTDAFVSNHTDDDSDGVLEWSMGRGQMPTSRWFIGVDIGSNTVERVPKAAITTQLQLQVSLNSNARVTQTLVYADETKNTTMTPGTIVGGDQSPYVYHGGSFTVDGTTQKKMQSGSIDITNGGSLDQGWNRKAVDAVAGDADYTVNATKIATEETSSNVTLAYGNSNAPATSSGIDGVPGKLQLTRGDGDQITLSMEGVTTNTYGWDNVPPSGDERVQEGIELYPTRVTASADVSMADPFA</sequence>
<dbReference type="AlphaFoldDB" id="A0ABD5SJU9"/>
<evidence type="ECO:0000313" key="1">
    <source>
        <dbReference type="EMBL" id="MFC6765436.1"/>
    </source>
</evidence>
<gene>
    <name evidence="1" type="ORF">ACFQE6_10695</name>
</gene>
<organism evidence="1 2">
    <name type="scientific">Natrinema soli</name>
    <dbReference type="NCBI Taxonomy" id="1930624"/>
    <lineage>
        <taxon>Archaea</taxon>
        <taxon>Methanobacteriati</taxon>
        <taxon>Methanobacteriota</taxon>
        <taxon>Stenosarchaea group</taxon>
        <taxon>Halobacteria</taxon>
        <taxon>Halobacteriales</taxon>
        <taxon>Natrialbaceae</taxon>
        <taxon>Natrinema</taxon>
    </lineage>
</organism>
<keyword evidence="2" id="KW-1185">Reference proteome</keyword>
<dbReference type="Proteomes" id="UP001596383">
    <property type="component" value="Unassembled WGS sequence"/>
</dbReference>
<dbReference type="RefSeq" id="WP_273738457.1">
    <property type="nucleotide sequence ID" value="NZ_JAQIVI010000149.1"/>
</dbReference>
<name>A0ABD5SJU9_9EURY</name>
<evidence type="ECO:0000313" key="2">
    <source>
        <dbReference type="Proteomes" id="UP001596383"/>
    </source>
</evidence>
<reference evidence="1 2" key="1">
    <citation type="journal article" date="2019" name="Int. J. Syst. Evol. Microbiol.">
        <title>The Global Catalogue of Microorganisms (GCM) 10K type strain sequencing project: providing services to taxonomists for standard genome sequencing and annotation.</title>
        <authorList>
            <consortium name="The Broad Institute Genomics Platform"/>
            <consortium name="The Broad Institute Genome Sequencing Center for Infectious Disease"/>
            <person name="Wu L."/>
            <person name="Ma J."/>
        </authorList>
    </citation>
    <scope>NUCLEOTIDE SEQUENCE [LARGE SCALE GENOMIC DNA]</scope>
    <source>
        <strain evidence="1 2">LMG 29247</strain>
    </source>
</reference>
<accession>A0ABD5SJU9</accession>
<dbReference type="EMBL" id="JBHSWV010000149">
    <property type="protein sequence ID" value="MFC6765436.1"/>
    <property type="molecule type" value="Genomic_DNA"/>
</dbReference>